<feature type="coiled-coil region" evidence="4">
    <location>
        <begin position="170"/>
        <end position="197"/>
    </location>
</feature>
<feature type="compositionally biased region" description="Basic and acidic residues" evidence="5">
    <location>
        <begin position="369"/>
        <end position="381"/>
    </location>
</feature>
<dbReference type="PANTHER" id="PTHR14152">
    <property type="entry name" value="SQUAMOUS CELL CARCINOMA ANTIGEN RECOGNISED BY CYTOTOXIC T LYMPHOCYTES"/>
    <property type="match status" value="1"/>
</dbReference>
<feature type="coiled-coil region" evidence="4">
    <location>
        <begin position="112"/>
        <end position="146"/>
    </location>
</feature>
<comment type="similarity">
    <text evidence="2">Belongs to the SNU66/SART1 family.</text>
</comment>
<dbReference type="PANTHER" id="PTHR14152:SF5">
    <property type="entry name" value="U4_U6.U5 TRI-SNRNP-ASSOCIATED PROTEIN 1"/>
    <property type="match status" value="1"/>
</dbReference>
<feature type="region of interest" description="Disordered" evidence="5">
    <location>
        <begin position="528"/>
        <end position="562"/>
    </location>
</feature>
<name>A0A9P4I9V1_9PEZI</name>
<dbReference type="Pfam" id="PF03343">
    <property type="entry name" value="SART-1"/>
    <property type="match status" value="1"/>
</dbReference>
<feature type="compositionally biased region" description="Polar residues" evidence="5">
    <location>
        <begin position="646"/>
        <end position="656"/>
    </location>
</feature>
<dbReference type="InterPro" id="IPR005011">
    <property type="entry name" value="SNU66/SART1"/>
</dbReference>
<feature type="region of interest" description="Disordered" evidence="5">
    <location>
        <begin position="361"/>
        <end position="478"/>
    </location>
</feature>
<dbReference type="Proteomes" id="UP000799772">
    <property type="component" value="Unassembled WGS sequence"/>
</dbReference>
<keyword evidence="3" id="KW-0539">Nucleus</keyword>
<comment type="caution">
    <text evidence="6">The sequence shown here is derived from an EMBL/GenBank/DDBJ whole genome shotgun (WGS) entry which is preliminary data.</text>
</comment>
<keyword evidence="4" id="KW-0175">Coiled coil</keyword>
<protein>
    <recommendedName>
        <fullName evidence="8">SART-1 protein</fullName>
    </recommendedName>
</protein>
<evidence type="ECO:0008006" key="8">
    <source>
        <dbReference type="Google" id="ProtNLM"/>
    </source>
</evidence>
<feature type="region of interest" description="Disordered" evidence="5">
    <location>
        <begin position="198"/>
        <end position="226"/>
    </location>
</feature>
<evidence type="ECO:0000256" key="5">
    <source>
        <dbReference type="SAM" id="MobiDB-lite"/>
    </source>
</evidence>
<evidence type="ECO:0000313" key="6">
    <source>
        <dbReference type="EMBL" id="KAF2096734.1"/>
    </source>
</evidence>
<feature type="compositionally biased region" description="Basic and acidic residues" evidence="5">
    <location>
        <begin position="49"/>
        <end position="81"/>
    </location>
</feature>
<dbReference type="OrthoDB" id="5583at2759"/>
<evidence type="ECO:0000313" key="7">
    <source>
        <dbReference type="Proteomes" id="UP000799772"/>
    </source>
</evidence>
<evidence type="ECO:0000256" key="1">
    <source>
        <dbReference type="ARBA" id="ARBA00004123"/>
    </source>
</evidence>
<feature type="region of interest" description="Disordered" evidence="5">
    <location>
        <begin position="17"/>
        <end position="81"/>
    </location>
</feature>
<evidence type="ECO:0000256" key="2">
    <source>
        <dbReference type="ARBA" id="ARBA00006076"/>
    </source>
</evidence>
<evidence type="ECO:0000256" key="4">
    <source>
        <dbReference type="SAM" id="Coils"/>
    </source>
</evidence>
<comment type="subcellular location">
    <subcellularLocation>
        <location evidence="1">Nucleus</location>
    </subcellularLocation>
</comment>
<accession>A0A9P4I9V1</accession>
<gene>
    <name evidence="6" type="ORF">NA57DRAFT_42219</name>
</gene>
<reference evidence="6" key="1">
    <citation type="journal article" date="2020" name="Stud. Mycol.">
        <title>101 Dothideomycetes genomes: a test case for predicting lifestyles and emergence of pathogens.</title>
        <authorList>
            <person name="Haridas S."/>
            <person name="Albert R."/>
            <person name="Binder M."/>
            <person name="Bloem J."/>
            <person name="Labutti K."/>
            <person name="Salamov A."/>
            <person name="Andreopoulos B."/>
            <person name="Baker S."/>
            <person name="Barry K."/>
            <person name="Bills G."/>
            <person name="Bluhm B."/>
            <person name="Cannon C."/>
            <person name="Castanera R."/>
            <person name="Culley D."/>
            <person name="Daum C."/>
            <person name="Ezra D."/>
            <person name="Gonzalez J."/>
            <person name="Henrissat B."/>
            <person name="Kuo A."/>
            <person name="Liang C."/>
            <person name="Lipzen A."/>
            <person name="Lutzoni F."/>
            <person name="Magnuson J."/>
            <person name="Mondo S."/>
            <person name="Nolan M."/>
            <person name="Ohm R."/>
            <person name="Pangilinan J."/>
            <person name="Park H.-J."/>
            <person name="Ramirez L."/>
            <person name="Alfaro M."/>
            <person name="Sun H."/>
            <person name="Tritt A."/>
            <person name="Yoshinaga Y."/>
            <person name="Zwiers L.-H."/>
            <person name="Turgeon B."/>
            <person name="Goodwin S."/>
            <person name="Spatafora J."/>
            <person name="Crous P."/>
            <person name="Grigoriev I."/>
        </authorList>
    </citation>
    <scope>NUCLEOTIDE SEQUENCE</scope>
    <source>
        <strain evidence="6">CBS 133067</strain>
    </source>
</reference>
<dbReference type="AlphaFoldDB" id="A0A9P4I9V1"/>
<sequence length="673" mass="76260">MPEFDVEQVNKVRLAMGMKPLPVPGAPSGPVFKDAEDQASDEEPGSTLETREAAASDNWKKLRDEEEAKAKRQAQKDAIKKARDIAQRNATLEGKGLADDDDEVDTKAWLMQHNKSKKKLEKARKLEQLEQELAERERQAEYTAADLAGVRVGHELNQFDEEAGEQILILKDAAVDADSEEDELENVNLREREKLEERLESKKKRPVYDPNAEDDDTSRGILAQYDEEIDGRKRQRFTLDGHGSTREAAMDVDSSSAKLKGITISLDILKEDAPISDYVDASEMKIKKPKKKKSKSTKRKVFDDEDIFAGAEMGDQQGEMEIDGKDMTVAAPSGIKRNFDDTNFVDDEDLQADLAKQRRAALKKRKKMRPEDIARELRQEEVTTPGVVDSIEAQEEEEPGLVIDETSEFVANLQKPTASERRRPRSALPLNGVESVGAGARSPDDDEDVDMEQSYNEVDEERSQSRGISREVSTPAEVTATGLEDEATLTSGIGATLKMLRQRGLIKTPESGDMSINFRDRQRFLAEKQKRETEAEQRARAQRERDRQSGKLDRMSARDREEYARRVNVQRDQNESRQMVEVFNREYKPDVQLKYVDDYGRSMNQKEAFKHLSHQFHGKGSGKQKTEKRLKKIEEEKRKEAMSILDASQNSTNMNSAVGDRAKKNRQAGVRLQ</sequence>
<feature type="region of interest" description="Disordered" evidence="5">
    <location>
        <begin position="635"/>
        <end position="673"/>
    </location>
</feature>
<keyword evidence="7" id="KW-1185">Reference proteome</keyword>
<dbReference type="GO" id="GO:0046540">
    <property type="term" value="C:U4/U6 x U5 tri-snRNP complex"/>
    <property type="evidence" value="ECO:0007669"/>
    <property type="project" value="TreeGrafter"/>
</dbReference>
<dbReference type="GO" id="GO:0000481">
    <property type="term" value="P:maturation of 5S rRNA"/>
    <property type="evidence" value="ECO:0007669"/>
    <property type="project" value="TreeGrafter"/>
</dbReference>
<organism evidence="6 7">
    <name type="scientific">Rhizodiscina lignyota</name>
    <dbReference type="NCBI Taxonomy" id="1504668"/>
    <lineage>
        <taxon>Eukaryota</taxon>
        <taxon>Fungi</taxon>
        <taxon>Dikarya</taxon>
        <taxon>Ascomycota</taxon>
        <taxon>Pezizomycotina</taxon>
        <taxon>Dothideomycetes</taxon>
        <taxon>Pleosporomycetidae</taxon>
        <taxon>Aulographales</taxon>
        <taxon>Rhizodiscinaceae</taxon>
        <taxon>Rhizodiscina</taxon>
    </lineage>
</organism>
<evidence type="ECO:0000256" key="3">
    <source>
        <dbReference type="ARBA" id="ARBA00023242"/>
    </source>
</evidence>
<dbReference type="EMBL" id="ML978129">
    <property type="protein sequence ID" value="KAF2096734.1"/>
    <property type="molecule type" value="Genomic_DNA"/>
</dbReference>
<dbReference type="GO" id="GO:0045292">
    <property type="term" value="P:mRNA cis splicing, via spliceosome"/>
    <property type="evidence" value="ECO:0007669"/>
    <property type="project" value="TreeGrafter"/>
</dbReference>
<proteinExistence type="inferred from homology"/>